<dbReference type="Pfam" id="PF12833">
    <property type="entry name" value="HTH_18"/>
    <property type="match status" value="1"/>
</dbReference>
<evidence type="ECO:0000256" key="3">
    <source>
        <dbReference type="ARBA" id="ARBA00023163"/>
    </source>
</evidence>
<dbReference type="Proteomes" id="UP000032503">
    <property type="component" value="Unassembled WGS sequence"/>
</dbReference>
<reference evidence="5 6" key="1">
    <citation type="journal article" date="2001" name="Int. J. Syst. Evol. Microbiol.">
        <title>Agreia bicolorata gen. nov., sp. nov., to accommodate actinobacteria isolated from narrow reed grass infected by the nematode Heteroanguina graminophila.</title>
        <authorList>
            <person name="Evtushenko L.I."/>
            <person name="Dorofeeva L.V."/>
            <person name="Dobrovolskaya T.G."/>
            <person name="Streshinskaya G.M."/>
            <person name="Subbotin S.A."/>
            <person name="Tiedje J.M."/>
        </authorList>
    </citation>
    <scope>NUCLEOTIDE SEQUENCE [LARGE SCALE GENOMIC DNA]</scope>
    <source>
        <strain evidence="5 6">VKM Ac-1804</strain>
    </source>
</reference>
<dbReference type="SMART" id="SM00342">
    <property type="entry name" value="HTH_ARAC"/>
    <property type="match status" value="1"/>
</dbReference>
<evidence type="ECO:0000259" key="4">
    <source>
        <dbReference type="PROSITE" id="PS01124"/>
    </source>
</evidence>
<dbReference type="Gene3D" id="1.10.10.60">
    <property type="entry name" value="Homeodomain-like"/>
    <property type="match status" value="1"/>
</dbReference>
<dbReference type="PANTHER" id="PTHR11019">
    <property type="entry name" value="HTH-TYPE TRANSCRIPTIONAL REGULATOR NIMR"/>
    <property type="match status" value="1"/>
</dbReference>
<evidence type="ECO:0000313" key="6">
    <source>
        <dbReference type="Proteomes" id="UP000032503"/>
    </source>
</evidence>
<dbReference type="SUPFAM" id="SSF51182">
    <property type="entry name" value="RmlC-like cupins"/>
    <property type="match status" value="1"/>
</dbReference>
<keyword evidence="6" id="KW-1185">Reference proteome</keyword>
<dbReference type="InterPro" id="IPR011051">
    <property type="entry name" value="RmlC_Cupin_sf"/>
</dbReference>
<keyword evidence="2" id="KW-0238">DNA-binding</keyword>
<sequence>MSIAAYSLPDLAVVGASDAADETSSTFFASRSRVDSGTLFAAHQHREDQLAWMASGSMELAVQGERWQLRREHLAWIPAGILHEMAFDEPGELISVYADIALRPAGDSWHRPRTLRAEALAGALMLHLADASPTAPRKTQVRQLLADLLADSPAQHDAVALPRDPRARAVASSLLAHPDDQRSLAAWAVSLGVSSKTLARAFVADTGSSFREWRVRARLHAAARMLAGGDEVQHVARAVGYESVSSFIAAFKVRFGTTPARYRYGVTAGD</sequence>
<dbReference type="PRINTS" id="PR00032">
    <property type="entry name" value="HTHARAC"/>
</dbReference>
<dbReference type="PROSITE" id="PS01124">
    <property type="entry name" value="HTH_ARAC_FAMILY_2"/>
    <property type="match status" value="1"/>
</dbReference>
<dbReference type="SUPFAM" id="SSF46689">
    <property type="entry name" value="Homeodomain-like"/>
    <property type="match status" value="1"/>
</dbReference>
<evidence type="ECO:0000313" key="5">
    <source>
        <dbReference type="EMBL" id="KJC64463.1"/>
    </source>
</evidence>
<dbReference type="Pfam" id="PF07883">
    <property type="entry name" value="Cupin_2"/>
    <property type="match status" value="1"/>
</dbReference>
<dbReference type="InterPro" id="IPR018060">
    <property type="entry name" value="HTH_AraC"/>
</dbReference>
<protein>
    <recommendedName>
        <fullName evidence="4">HTH araC/xylS-type domain-containing protein</fullName>
    </recommendedName>
</protein>
<dbReference type="InterPro" id="IPR014710">
    <property type="entry name" value="RmlC-like_jellyroll"/>
</dbReference>
<proteinExistence type="predicted"/>
<name>A0ABR5CFL6_9MICO</name>
<dbReference type="Gene3D" id="2.60.120.10">
    <property type="entry name" value="Jelly Rolls"/>
    <property type="match status" value="1"/>
</dbReference>
<gene>
    <name evidence="5" type="ORF">TZ00_08615</name>
</gene>
<keyword evidence="1" id="KW-0805">Transcription regulation</keyword>
<dbReference type="InterPro" id="IPR013096">
    <property type="entry name" value="Cupin_2"/>
</dbReference>
<organism evidence="5 6">
    <name type="scientific">Agreia bicolorata</name>
    <dbReference type="NCBI Taxonomy" id="110935"/>
    <lineage>
        <taxon>Bacteria</taxon>
        <taxon>Bacillati</taxon>
        <taxon>Actinomycetota</taxon>
        <taxon>Actinomycetes</taxon>
        <taxon>Micrococcales</taxon>
        <taxon>Microbacteriaceae</taxon>
        <taxon>Agreia</taxon>
    </lineage>
</organism>
<dbReference type="InterPro" id="IPR020449">
    <property type="entry name" value="Tscrpt_reg_AraC-type_HTH"/>
</dbReference>
<dbReference type="EMBL" id="JYFC01000003">
    <property type="protein sequence ID" value="KJC64463.1"/>
    <property type="molecule type" value="Genomic_DNA"/>
</dbReference>
<evidence type="ECO:0000256" key="1">
    <source>
        <dbReference type="ARBA" id="ARBA00023015"/>
    </source>
</evidence>
<comment type="caution">
    <text evidence="5">The sequence shown here is derived from an EMBL/GenBank/DDBJ whole genome shotgun (WGS) entry which is preliminary data.</text>
</comment>
<accession>A0ABR5CFL6</accession>
<dbReference type="RefSeq" id="WP_044440873.1">
    <property type="nucleotide sequence ID" value="NZ_JYFC01000003.1"/>
</dbReference>
<feature type="domain" description="HTH araC/xylS-type" evidence="4">
    <location>
        <begin position="168"/>
        <end position="265"/>
    </location>
</feature>
<keyword evidence="3" id="KW-0804">Transcription</keyword>
<dbReference type="PANTHER" id="PTHR11019:SF199">
    <property type="entry name" value="HTH-TYPE TRANSCRIPTIONAL REGULATOR NIMR"/>
    <property type="match status" value="1"/>
</dbReference>
<evidence type="ECO:0000256" key="2">
    <source>
        <dbReference type="ARBA" id="ARBA00023125"/>
    </source>
</evidence>
<dbReference type="InterPro" id="IPR009057">
    <property type="entry name" value="Homeodomain-like_sf"/>
</dbReference>